<dbReference type="Pfam" id="PF05168">
    <property type="entry name" value="HEPN"/>
    <property type="match status" value="1"/>
</dbReference>
<dbReference type="InterPro" id="IPR007842">
    <property type="entry name" value="HEPN_dom"/>
</dbReference>
<evidence type="ECO:0000313" key="2">
    <source>
        <dbReference type="EMBL" id="BCI61618.1"/>
    </source>
</evidence>
<dbReference type="PROSITE" id="PS50910">
    <property type="entry name" value="HEPN"/>
    <property type="match status" value="1"/>
</dbReference>
<dbReference type="SUPFAM" id="SSF81593">
    <property type="entry name" value="Nucleotidyltransferase substrate binding subunit/domain"/>
    <property type="match status" value="1"/>
</dbReference>
<dbReference type="EMBL" id="AP023321">
    <property type="protein sequence ID" value="BCI61618.1"/>
    <property type="molecule type" value="Genomic_DNA"/>
</dbReference>
<evidence type="ECO:0000259" key="1">
    <source>
        <dbReference type="PROSITE" id="PS50910"/>
    </source>
</evidence>
<dbReference type="AlphaFoldDB" id="A0A7I8D473"/>
<protein>
    <recommendedName>
        <fullName evidence="1">HEPN domain-containing protein</fullName>
    </recommendedName>
</protein>
<organism evidence="2 3">
    <name type="scientific">Solibaculum mannosilyticum</name>
    <dbReference type="NCBI Taxonomy" id="2780922"/>
    <lineage>
        <taxon>Bacteria</taxon>
        <taxon>Bacillati</taxon>
        <taxon>Bacillota</taxon>
        <taxon>Clostridia</taxon>
        <taxon>Eubacteriales</taxon>
        <taxon>Oscillospiraceae</taxon>
        <taxon>Solibaculum</taxon>
    </lineage>
</organism>
<dbReference type="Proteomes" id="UP000593890">
    <property type="component" value="Chromosome"/>
</dbReference>
<sequence length="141" mass="16675">MGRRGDRSGDSRHYFDWLEFASQDLLTARILLEQDICLSSAAFHCQQCIEKALKAYVLFRKGMHVDGHNLTWLCRQAVKIDPSFRQWMDESAFLNRYYIETRYPSDHSLPLTTQRLQKVYSMAEDMYNFICKEVYDDGDLE</sequence>
<name>A0A7I8D473_9FIRM</name>
<proteinExistence type="predicted"/>
<dbReference type="KEGG" id="sman:C12CBH8_22570"/>
<accession>A0A7I8D473</accession>
<feature type="domain" description="HEPN" evidence="1">
    <location>
        <begin position="18"/>
        <end position="126"/>
    </location>
</feature>
<gene>
    <name evidence="2" type="ORF">C12CBH8_22570</name>
</gene>
<dbReference type="SMART" id="SM00748">
    <property type="entry name" value="HEPN"/>
    <property type="match status" value="1"/>
</dbReference>
<dbReference type="RefSeq" id="WP_215533280.1">
    <property type="nucleotide sequence ID" value="NZ_AP023321.1"/>
</dbReference>
<dbReference type="Gene3D" id="1.20.120.330">
    <property type="entry name" value="Nucleotidyltransferases domain 2"/>
    <property type="match status" value="1"/>
</dbReference>
<reference evidence="3" key="1">
    <citation type="submission" date="2020-07" db="EMBL/GenBank/DDBJ databases">
        <title>Complete genome sequencing of Clostridia bacterium strain 12CBH8.</title>
        <authorList>
            <person name="Sakamoto M."/>
            <person name="Murakami T."/>
            <person name="Mori H."/>
        </authorList>
    </citation>
    <scope>NUCLEOTIDE SEQUENCE [LARGE SCALE GENOMIC DNA]</scope>
    <source>
        <strain evidence="3">12CBH8</strain>
    </source>
</reference>
<keyword evidence="3" id="KW-1185">Reference proteome</keyword>
<evidence type="ECO:0000313" key="3">
    <source>
        <dbReference type="Proteomes" id="UP000593890"/>
    </source>
</evidence>